<evidence type="ECO:0000259" key="1">
    <source>
        <dbReference type="Pfam" id="PF01017"/>
    </source>
</evidence>
<dbReference type="Gene3D" id="1.20.1050.20">
    <property type="entry name" value="STAT transcription factor, all-alpha domain"/>
    <property type="match status" value="1"/>
</dbReference>
<dbReference type="InterPro" id="IPR013800">
    <property type="entry name" value="STAT_TF_alpha"/>
</dbReference>
<organism evidence="2 3">
    <name type="scientific">Cirrhinus mrigala</name>
    <name type="common">Mrigala</name>
    <dbReference type="NCBI Taxonomy" id="683832"/>
    <lineage>
        <taxon>Eukaryota</taxon>
        <taxon>Metazoa</taxon>
        <taxon>Chordata</taxon>
        <taxon>Craniata</taxon>
        <taxon>Vertebrata</taxon>
        <taxon>Euteleostomi</taxon>
        <taxon>Actinopterygii</taxon>
        <taxon>Neopterygii</taxon>
        <taxon>Teleostei</taxon>
        <taxon>Ostariophysi</taxon>
        <taxon>Cypriniformes</taxon>
        <taxon>Cyprinidae</taxon>
        <taxon>Labeoninae</taxon>
        <taxon>Labeonini</taxon>
        <taxon>Cirrhinus</taxon>
    </lineage>
</organism>
<feature type="domain" description="STAT transcription factor all-alpha" evidence="1">
    <location>
        <begin position="2"/>
        <end position="50"/>
    </location>
</feature>
<keyword evidence="3" id="KW-1185">Reference proteome</keyword>
<comment type="caution">
    <text evidence="2">The sequence shown here is derived from an EMBL/GenBank/DDBJ whole genome shotgun (WGS) entry which is preliminary data.</text>
</comment>
<protein>
    <recommendedName>
        <fullName evidence="1">STAT transcription factor all-alpha domain-containing protein</fullName>
    </recommendedName>
</protein>
<dbReference type="Proteomes" id="UP001529510">
    <property type="component" value="Unassembled WGS sequence"/>
</dbReference>
<evidence type="ECO:0000313" key="3">
    <source>
        <dbReference type="Proteomes" id="UP001529510"/>
    </source>
</evidence>
<feature type="non-terminal residue" evidence="2">
    <location>
        <position position="50"/>
    </location>
</feature>
<proteinExistence type="predicted"/>
<accession>A0ABD0NEW1</accession>
<dbReference type="EMBL" id="JAMKFB020000022">
    <property type="protein sequence ID" value="KAL0160568.1"/>
    <property type="molecule type" value="Genomic_DNA"/>
</dbReference>
<gene>
    <name evidence="2" type="ORF">M9458_044293</name>
</gene>
<feature type="non-terminal residue" evidence="2">
    <location>
        <position position="1"/>
    </location>
</feature>
<dbReference type="Pfam" id="PF01017">
    <property type="entry name" value="STAT_alpha"/>
    <property type="match status" value="1"/>
</dbReference>
<reference evidence="2 3" key="1">
    <citation type="submission" date="2024-05" db="EMBL/GenBank/DDBJ databases">
        <title>Genome sequencing and assembly of Indian major carp, Cirrhinus mrigala (Hamilton, 1822).</title>
        <authorList>
            <person name="Mohindra V."/>
            <person name="Chowdhury L.M."/>
            <person name="Lal K."/>
            <person name="Jena J.K."/>
        </authorList>
    </citation>
    <scope>NUCLEOTIDE SEQUENCE [LARGE SCALE GENOMIC DNA]</scope>
    <source>
        <strain evidence="2">CM1030</strain>
        <tissue evidence="2">Blood</tissue>
    </source>
</reference>
<name>A0ABD0NEW1_CIRMR</name>
<dbReference type="InterPro" id="IPR015988">
    <property type="entry name" value="STAT_TF_CC"/>
</dbReference>
<evidence type="ECO:0000313" key="2">
    <source>
        <dbReference type="EMBL" id="KAL0160568.1"/>
    </source>
</evidence>
<dbReference type="SUPFAM" id="SSF47655">
    <property type="entry name" value="STAT"/>
    <property type="match status" value="1"/>
</dbReference>
<dbReference type="AlphaFoldDB" id="A0ABD0NEW1"/>
<sequence>SVITQMSEVLNIMDTLIFELISTELSEWKRRQQMACIGGLTNVCLDQLQN</sequence>